<evidence type="ECO:0000313" key="3">
    <source>
        <dbReference type="Proteomes" id="UP001596473"/>
    </source>
</evidence>
<accession>A0ABW2QZJ5</accession>
<evidence type="ECO:0000313" key="2">
    <source>
        <dbReference type="EMBL" id="MFC7420934.1"/>
    </source>
</evidence>
<evidence type="ECO:0000259" key="1">
    <source>
        <dbReference type="SMART" id="SM01126"/>
    </source>
</evidence>
<dbReference type="Proteomes" id="UP001596473">
    <property type="component" value="Unassembled WGS sequence"/>
</dbReference>
<protein>
    <submittedName>
        <fullName evidence="2">IS1595 family transposase</fullName>
    </submittedName>
</protein>
<reference evidence="3" key="1">
    <citation type="journal article" date="2019" name="Int. J. Syst. Evol. Microbiol.">
        <title>The Global Catalogue of Microorganisms (GCM) 10K type strain sequencing project: providing services to taxonomists for standard genome sequencing and annotation.</title>
        <authorList>
            <consortium name="The Broad Institute Genomics Platform"/>
            <consortium name="The Broad Institute Genome Sequencing Center for Infectious Disease"/>
            <person name="Wu L."/>
            <person name="Ma J."/>
        </authorList>
    </citation>
    <scope>NUCLEOTIDE SEQUENCE [LARGE SCALE GENOMIC DNA]</scope>
    <source>
        <strain evidence="3">CCUG 62945</strain>
    </source>
</reference>
<feature type="domain" description="ISXO2-like transposase" evidence="1">
    <location>
        <begin position="137"/>
        <end position="283"/>
    </location>
</feature>
<dbReference type="SMART" id="SM01126">
    <property type="entry name" value="DDE_Tnp_IS1595"/>
    <property type="match status" value="1"/>
</dbReference>
<organism evidence="2 3">
    <name type="scientific">Iodobacter arcticus</name>
    <dbReference type="NCBI Taxonomy" id="590593"/>
    <lineage>
        <taxon>Bacteria</taxon>
        <taxon>Pseudomonadati</taxon>
        <taxon>Pseudomonadota</taxon>
        <taxon>Betaproteobacteria</taxon>
        <taxon>Neisseriales</taxon>
        <taxon>Chitinibacteraceae</taxon>
        <taxon>Iodobacter</taxon>
    </lineage>
</organism>
<dbReference type="RefSeq" id="WP_380188521.1">
    <property type="nucleotide sequence ID" value="NZ_JBHTBQ010000029.1"/>
</dbReference>
<proteinExistence type="predicted"/>
<dbReference type="InterPro" id="IPR024445">
    <property type="entry name" value="Tnp_ISXO2-like"/>
</dbReference>
<comment type="caution">
    <text evidence="2">The sequence shown here is derived from an EMBL/GenBank/DDBJ whole genome shotgun (WGS) entry which is preliminary data.</text>
</comment>
<dbReference type="InterPro" id="IPR024442">
    <property type="entry name" value="Transposase_Zn_ribbon"/>
</dbReference>
<dbReference type="Pfam" id="PF12760">
    <property type="entry name" value="Zn_ribbon_IS1595"/>
    <property type="match status" value="1"/>
</dbReference>
<keyword evidence="3" id="KW-1185">Reference proteome</keyword>
<dbReference type="Pfam" id="PF12762">
    <property type="entry name" value="DDE_Tnp_IS1595"/>
    <property type="match status" value="1"/>
</dbReference>
<dbReference type="EMBL" id="JBHTBQ010000029">
    <property type="protein sequence ID" value="MFC7420934.1"/>
    <property type="molecule type" value="Genomic_DNA"/>
</dbReference>
<sequence>MPINGIQMQKGLSLPEFIQLYGTEQQCEAALQKARWPQGFRCPKCHGQNASTFIRGKTRIWDCCHCSHQTSLTAGTMMHQSQLPLTKWFLAIYLVTQLKTDIAALSLRRQLGMTWKAAWLLKHKLMEAMRQRESDRPLSGDVRIDDAYLGGERNGGKRGRGSENKVAFVAAVEMRDGHPHRLRFDPVQGFSFEALKPWAERALAPGSTVTSDGLIGFEVVRQLGFKHRVVQAPKGKAGTEIDAFKWLNVMLGNLKTAQSGTYHAFKYSKYAGRYLAEMQYRFNRRFDLCALIPRMLHALLIAKPCPRGRLTE</sequence>
<gene>
    <name evidence="2" type="ORF">ACFQNF_13795</name>
</gene>
<dbReference type="NCBIfam" id="NF033547">
    <property type="entry name" value="transpos_IS1595"/>
    <property type="match status" value="1"/>
</dbReference>
<name>A0ABW2QZJ5_9NEIS</name>